<reference evidence="2 3" key="1">
    <citation type="journal article" date="2013" name="Int. J. Syst. Evol. Microbiol.">
        <title>Tumebacillus flagellatus sp. nov., an alpha-amylase/pullulanase-producing bacterium isolated from cassava wastewater.</title>
        <authorList>
            <person name="Wang Q."/>
            <person name="Xie N."/>
            <person name="Qin Y."/>
            <person name="Shen N."/>
            <person name="Zhu J."/>
            <person name="Mi H."/>
            <person name="Huang R."/>
        </authorList>
    </citation>
    <scope>NUCLEOTIDE SEQUENCE [LARGE SCALE GENOMIC DNA]</scope>
    <source>
        <strain evidence="2 3">GST4</strain>
    </source>
</reference>
<proteinExistence type="predicted"/>
<dbReference type="AlphaFoldDB" id="A0A074LWE3"/>
<name>A0A074LWE3_9BACL</name>
<accession>A0A074LWE3</accession>
<evidence type="ECO:0000313" key="2">
    <source>
        <dbReference type="EMBL" id="KEO84398.1"/>
    </source>
</evidence>
<dbReference type="eggNOG" id="ENOG502ZXIF">
    <property type="taxonomic scope" value="Bacteria"/>
</dbReference>
<keyword evidence="3" id="KW-1185">Reference proteome</keyword>
<sequence length="110" mass="12456">MKGSKHNYHIAVESRGTRSATHQDDKVFDSSQLYMHVVEQVGDLMQHSQAQSGTLLFMGNPDIPRIRHQVAKIDKSLDRLEFVRLWVQKDGTVLVEAPKEMASTLQKLGI</sequence>
<evidence type="ECO:0000313" key="3">
    <source>
        <dbReference type="Proteomes" id="UP000027931"/>
    </source>
</evidence>
<organism evidence="2 3">
    <name type="scientific">Tumebacillus flagellatus</name>
    <dbReference type="NCBI Taxonomy" id="1157490"/>
    <lineage>
        <taxon>Bacteria</taxon>
        <taxon>Bacillati</taxon>
        <taxon>Bacillota</taxon>
        <taxon>Bacilli</taxon>
        <taxon>Bacillales</taxon>
        <taxon>Alicyclobacillaceae</taxon>
        <taxon>Tumebacillus</taxon>
    </lineage>
</organism>
<gene>
    <name evidence="2" type="ORF">EL26_04655</name>
</gene>
<dbReference type="EMBL" id="JMIR01000004">
    <property type="protein sequence ID" value="KEO84398.1"/>
    <property type="molecule type" value="Genomic_DNA"/>
</dbReference>
<dbReference type="STRING" id="1157490.EL26_04655"/>
<dbReference type="Proteomes" id="UP000027931">
    <property type="component" value="Unassembled WGS sequence"/>
</dbReference>
<feature type="region of interest" description="Disordered" evidence="1">
    <location>
        <begin position="1"/>
        <end position="23"/>
    </location>
</feature>
<evidence type="ECO:0000256" key="1">
    <source>
        <dbReference type="SAM" id="MobiDB-lite"/>
    </source>
</evidence>
<comment type="caution">
    <text evidence="2">The sequence shown here is derived from an EMBL/GenBank/DDBJ whole genome shotgun (WGS) entry which is preliminary data.</text>
</comment>
<protein>
    <submittedName>
        <fullName evidence="2">Uncharacterized protein</fullName>
    </submittedName>
</protein>